<feature type="region of interest" description="Disordered" evidence="1">
    <location>
        <begin position="227"/>
        <end position="316"/>
    </location>
</feature>
<accession>A0A8T2XSR7</accession>
<proteinExistence type="predicted"/>
<sequence>MSARPRPLHTCGVSFMEIARKAYTETQEFNGPLGLVTKKIIRLAPFASLLVYVLQYEYLFLAILSFVDDHIILALERKVEAIFPPSKYVFNKVDKLVQIVETLPAKFDFAVSKLPIIFHQIPILDWALSCAISWLNFWLSILTHWGSGTTHEKEIMVDINCNDSSIEQTNVQEADNNMVEFQNETKGCFSPMSATSGSETEASSPNAKRCTYKDALEKVVKSTYKDALEKGTSESTQSTEGSPKQMIRSTVSSEATSPKGEKNESTKEKECFADEETEEASASKEETGEGGDHTTVMEDDPVSLPTNKTPECTNKGDPILALFESAWHI</sequence>
<dbReference type="EMBL" id="JACEGQ020000010">
    <property type="protein sequence ID" value="KAH8495483.1"/>
    <property type="molecule type" value="Genomic_DNA"/>
</dbReference>
<feature type="compositionally biased region" description="Basic and acidic residues" evidence="1">
    <location>
        <begin position="281"/>
        <end position="296"/>
    </location>
</feature>
<evidence type="ECO:0000256" key="1">
    <source>
        <dbReference type="SAM" id="MobiDB-lite"/>
    </source>
</evidence>
<reference evidence="2" key="1">
    <citation type="journal article" date="2021" name="J. Hered.">
        <title>Genome Assembly of Salicaceae Populus deltoides (Eastern Cottonwood) I-69 Based on Nanopore Sequencing and Hi-C Technologies.</title>
        <authorList>
            <person name="Bai S."/>
            <person name="Wu H."/>
            <person name="Zhang J."/>
            <person name="Pan Z."/>
            <person name="Zhao W."/>
            <person name="Li Z."/>
            <person name="Tong C."/>
        </authorList>
    </citation>
    <scope>NUCLEOTIDE SEQUENCE</scope>
    <source>
        <tissue evidence="2">Leaf</tissue>
    </source>
</reference>
<protein>
    <submittedName>
        <fullName evidence="2">Uncharacterized protein</fullName>
    </submittedName>
</protein>
<dbReference type="AlphaFoldDB" id="A0A8T2XSR7"/>
<feature type="compositionally biased region" description="Low complexity" evidence="1">
    <location>
        <begin position="233"/>
        <end position="242"/>
    </location>
</feature>
<comment type="caution">
    <text evidence="2">The sequence shown here is derived from an EMBL/GenBank/DDBJ whole genome shotgun (WGS) entry which is preliminary data.</text>
</comment>
<feature type="compositionally biased region" description="Basic and acidic residues" evidence="1">
    <location>
        <begin position="259"/>
        <end position="272"/>
    </location>
</feature>
<gene>
    <name evidence="2" type="ORF">H0E87_018598</name>
</gene>
<dbReference type="PANTHER" id="PTHR37710">
    <property type="entry name" value="TRANSMEMBRANE PROTEIN"/>
    <property type="match status" value="1"/>
</dbReference>
<evidence type="ECO:0000313" key="2">
    <source>
        <dbReference type="EMBL" id="KAH8495483.1"/>
    </source>
</evidence>
<organism evidence="2 3">
    <name type="scientific">Populus deltoides</name>
    <name type="common">Eastern poplar</name>
    <name type="synonym">Eastern cottonwood</name>
    <dbReference type="NCBI Taxonomy" id="3696"/>
    <lineage>
        <taxon>Eukaryota</taxon>
        <taxon>Viridiplantae</taxon>
        <taxon>Streptophyta</taxon>
        <taxon>Embryophyta</taxon>
        <taxon>Tracheophyta</taxon>
        <taxon>Spermatophyta</taxon>
        <taxon>Magnoliopsida</taxon>
        <taxon>eudicotyledons</taxon>
        <taxon>Gunneridae</taxon>
        <taxon>Pentapetalae</taxon>
        <taxon>rosids</taxon>
        <taxon>fabids</taxon>
        <taxon>Malpighiales</taxon>
        <taxon>Salicaceae</taxon>
        <taxon>Saliceae</taxon>
        <taxon>Populus</taxon>
    </lineage>
</organism>
<dbReference type="Proteomes" id="UP000807159">
    <property type="component" value="Chromosome 10"/>
</dbReference>
<evidence type="ECO:0000313" key="3">
    <source>
        <dbReference type="Proteomes" id="UP000807159"/>
    </source>
</evidence>
<feature type="compositionally biased region" description="Polar residues" evidence="1">
    <location>
        <begin position="247"/>
        <end position="256"/>
    </location>
</feature>
<dbReference type="PANTHER" id="PTHR37710:SF1">
    <property type="entry name" value="TRANSMEMBRANE PROTEIN"/>
    <property type="match status" value="1"/>
</dbReference>
<keyword evidence="3" id="KW-1185">Reference proteome</keyword>
<name>A0A8T2XSR7_POPDE</name>